<reference evidence="2 3" key="1">
    <citation type="submission" date="2018-06" db="EMBL/GenBank/DDBJ databases">
        <title>Comparative genomics reveals the genomic features of Rhizophagus irregularis, R. cerebriforme, R. diaphanum and Gigaspora rosea, and their symbiotic lifestyle signature.</title>
        <authorList>
            <person name="Morin E."/>
            <person name="San Clemente H."/>
            <person name="Chen E.C.H."/>
            <person name="De La Providencia I."/>
            <person name="Hainaut M."/>
            <person name="Kuo A."/>
            <person name="Kohler A."/>
            <person name="Murat C."/>
            <person name="Tang N."/>
            <person name="Roy S."/>
            <person name="Loubradou J."/>
            <person name="Henrissat B."/>
            <person name="Grigoriev I.V."/>
            <person name="Corradi N."/>
            <person name="Roux C."/>
            <person name="Martin F.M."/>
        </authorList>
    </citation>
    <scope>NUCLEOTIDE SEQUENCE [LARGE SCALE GENOMIC DNA]</scope>
    <source>
        <strain evidence="2 3">DAOM 194757</strain>
    </source>
</reference>
<dbReference type="AlphaFoldDB" id="A0A397U5R2"/>
<organism evidence="2 3">
    <name type="scientific">Gigaspora rosea</name>
    <dbReference type="NCBI Taxonomy" id="44941"/>
    <lineage>
        <taxon>Eukaryota</taxon>
        <taxon>Fungi</taxon>
        <taxon>Fungi incertae sedis</taxon>
        <taxon>Mucoromycota</taxon>
        <taxon>Glomeromycotina</taxon>
        <taxon>Glomeromycetes</taxon>
        <taxon>Diversisporales</taxon>
        <taxon>Gigasporaceae</taxon>
        <taxon>Gigaspora</taxon>
    </lineage>
</organism>
<keyword evidence="1" id="KW-1133">Transmembrane helix</keyword>
<evidence type="ECO:0000313" key="3">
    <source>
        <dbReference type="Proteomes" id="UP000266673"/>
    </source>
</evidence>
<accession>A0A397U5R2</accession>
<dbReference type="Proteomes" id="UP000266673">
    <property type="component" value="Unassembled WGS sequence"/>
</dbReference>
<protein>
    <submittedName>
        <fullName evidence="2">Uncharacterized protein</fullName>
    </submittedName>
</protein>
<gene>
    <name evidence="2" type="ORF">C2G38_2227937</name>
</gene>
<comment type="caution">
    <text evidence="2">The sequence shown here is derived from an EMBL/GenBank/DDBJ whole genome shotgun (WGS) entry which is preliminary data.</text>
</comment>
<dbReference type="EMBL" id="QKWP01002709">
    <property type="protein sequence ID" value="RIB02396.1"/>
    <property type="molecule type" value="Genomic_DNA"/>
</dbReference>
<proteinExistence type="predicted"/>
<evidence type="ECO:0000313" key="2">
    <source>
        <dbReference type="EMBL" id="RIB02396.1"/>
    </source>
</evidence>
<keyword evidence="1" id="KW-0812">Transmembrane</keyword>
<sequence>MDLLFYGLVYFVNIGFFLVIEIIAGVVARVIVGVVAGAVVIEIVGVWLFG</sequence>
<keyword evidence="3" id="KW-1185">Reference proteome</keyword>
<evidence type="ECO:0000256" key="1">
    <source>
        <dbReference type="SAM" id="Phobius"/>
    </source>
</evidence>
<name>A0A397U5R2_9GLOM</name>
<feature type="transmembrane region" description="Helical" evidence="1">
    <location>
        <begin position="6"/>
        <end position="23"/>
    </location>
</feature>
<keyword evidence="1" id="KW-0472">Membrane</keyword>
<feature type="transmembrane region" description="Helical" evidence="1">
    <location>
        <begin position="30"/>
        <end position="49"/>
    </location>
</feature>